<dbReference type="GeneID" id="54478509"/>
<feature type="region of interest" description="Disordered" evidence="1">
    <location>
        <begin position="1"/>
        <end position="87"/>
    </location>
</feature>
<accession>A0A6A6PKF6</accession>
<dbReference type="Proteomes" id="UP000799767">
    <property type="component" value="Unassembled WGS sequence"/>
</dbReference>
<feature type="compositionally biased region" description="Basic and acidic residues" evidence="1">
    <location>
        <begin position="61"/>
        <end position="73"/>
    </location>
</feature>
<evidence type="ECO:0000313" key="2">
    <source>
        <dbReference type="EMBL" id="KAF2480492.1"/>
    </source>
</evidence>
<evidence type="ECO:0000256" key="1">
    <source>
        <dbReference type="SAM" id="MobiDB-lite"/>
    </source>
</evidence>
<reference evidence="2" key="1">
    <citation type="journal article" date="2020" name="Stud. Mycol.">
        <title>101 Dothideomycetes genomes: a test case for predicting lifestyles and emergence of pathogens.</title>
        <authorList>
            <person name="Haridas S."/>
            <person name="Albert R."/>
            <person name="Binder M."/>
            <person name="Bloem J."/>
            <person name="Labutti K."/>
            <person name="Salamov A."/>
            <person name="Andreopoulos B."/>
            <person name="Baker S."/>
            <person name="Barry K."/>
            <person name="Bills G."/>
            <person name="Bluhm B."/>
            <person name="Cannon C."/>
            <person name="Castanera R."/>
            <person name="Culley D."/>
            <person name="Daum C."/>
            <person name="Ezra D."/>
            <person name="Gonzalez J."/>
            <person name="Henrissat B."/>
            <person name="Kuo A."/>
            <person name="Liang C."/>
            <person name="Lipzen A."/>
            <person name="Lutzoni F."/>
            <person name="Magnuson J."/>
            <person name="Mondo S."/>
            <person name="Nolan M."/>
            <person name="Ohm R."/>
            <person name="Pangilinan J."/>
            <person name="Park H.-J."/>
            <person name="Ramirez L."/>
            <person name="Alfaro M."/>
            <person name="Sun H."/>
            <person name="Tritt A."/>
            <person name="Yoshinaga Y."/>
            <person name="Zwiers L.-H."/>
            <person name="Turgeon B."/>
            <person name="Goodwin S."/>
            <person name="Spatafora J."/>
            <person name="Crous P."/>
            <person name="Grigoriev I."/>
        </authorList>
    </citation>
    <scope>NUCLEOTIDE SEQUENCE</scope>
    <source>
        <strain evidence="2">CBS 113389</strain>
    </source>
</reference>
<proteinExistence type="predicted"/>
<gene>
    <name evidence="2" type="ORF">BDY17DRAFT_326392</name>
</gene>
<sequence length="188" mass="22240">MSSSKVTKELNKTSDRQGVHEAIREPADPFKNEPKPRESKRKREDHDIGRRAVHHLQRAIQRPDERRPSPEKEDGGEEDENSIPSEMAKLIQENKMLKGRNFMLERKMKEVAERNEFLVERACRLDHPEQATNEQRRRSPEHQIQPETDSECGRSQRAVNTRYEYMENRFLIGEHVRNMHGCINNFNE</sequence>
<evidence type="ECO:0000313" key="3">
    <source>
        <dbReference type="Proteomes" id="UP000799767"/>
    </source>
</evidence>
<name>A0A6A6PKF6_9PEZI</name>
<organism evidence="2 3">
    <name type="scientific">Neohortaea acidophila</name>
    <dbReference type="NCBI Taxonomy" id="245834"/>
    <lineage>
        <taxon>Eukaryota</taxon>
        <taxon>Fungi</taxon>
        <taxon>Dikarya</taxon>
        <taxon>Ascomycota</taxon>
        <taxon>Pezizomycotina</taxon>
        <taxon>Dothideomycetes</taxon>
        <taxon>Dothideomycetidae</taxon>
        <taxon>Mycosphaerellales</taxon>
        <taxon>Teratosphaeriaceae</taxon>
        <taxon>Neohortaea</taxon>
    </lineage>
</organism>
<keyword evidence="3" id="KW-1185">Reference proteome</keyword>
<dbReference type="AlphaFoldDB" id="A0A6A6PKF6"/>
<dbReference type="RefSeq" id="XP_033587062.1">
    <property type="nucleotide sequence ID" value="XM_033737507.1"/>
</dbReference>
<dbReference type="EMBL" id="MU001639">
    <property type="protein sequence ID" value="KAF2480492.1"/>
    <property type="molecule type" value="Genomic_DNA"/>
</dbReference>
<feature type="compositionally biased region" description="Basic and acidic residues" evidence="1">
    <location>
        <begin position="1"/>
        <end position="50"/>
    </location>
</feature>
<feature type="compositionally biased region" description="Basic and acidic residues" evidence="1">
    <location>
        <begin position="126"/>
        <end position="141"/>
    </location>
</feature>
<feature type="region of interest" description="Disordered" evidence="1">
    <location>
        <begin position="126"/>
        <end position="155"/>
    </location>
</feature>
<protein>
    <submittedName>
        <fullName evidence="2">Uncharacterized protein</fullName>
    </submittedName>
</protein>